<evidence type="ECO:0000313" key="2">
    <source>
        <dbReference type="EMBL" id="KAJ8390345.1"/>
    </source>
</evidence>
<evidence type="ECO:0000256" key="1">
    <source>
        <dbReference type="SAM" id="MobiDB-lite"/>
    </source>
</evidence>
<dbReference type="AlphaFoldDB" id="A0AAD7WBC8"/>
<dbReference type="EMBL" id="JAINUG010000170">
    <property type="protein sequence ID" value="KAJ8390345.1"/>
    <property type="molecule type" value="Genomic_DNA"/>
</dbReference>
<feature type="region of interest" description="Disordered" evidence="1">
    <location>
        <begin position="69"/>
        <end position="104"/>
    </location>
</feature>
<feature type="compositionally biased region" description="Polar residues" evidence="1">
    <location>
        <begin position="76"/>
        <end position="94"/>
    </location>
</feature>
<organism evidence="2 3">
    <name type="scientific">Aldrovandia affinis</name>
    <dbReference type="NCBI Taxonomy" id="143900"/>
    <lineage>
        <taxon>Eukaryota</taxon>
        <taxon>Metazoa</taxon>
        <taxon>Chordata</taxon>
        <taxon>Craniata</taxon>
        <taxon>Vertebrata</taxon>
        <taxon>Euteleostomi</taxon>
        <taxon>Actinopterygii</taxon>
        <taxon>Neopterygii</taxon>
        <taxon>Teleostei</taxon>
        <taxon>Notacanthiformes</taxon>
        <taxon>Halosauridae</taxon>
        <taxon>Aldrovandia</taxon>
    </lineage>
</organism>
<accession>A0AAD7WBC8</accession>
<gene>
    <name evidence="2" type="ORF">AAFF_G00107390</name>
</gene>
<dbReference type="Proteomes" id="UP001221898">
    <property type="component" value="Unassembled WGS sequence"/>
</dbReference>
<proteinExistence type="predicted"/>
<name>A0AAD7WBC8_9TELE</name>
<sequence length="104" mass="11320">MVSAKGLAYDMMPPLPPEGIFLPLDSVSPRVGIPELHSEKSHRSIIVNLSREPNDENTTVMSVALQVSNPPPQAIQPGSKSIENHPLFSQSPNPSWGRFTGQVH</sequence>
<protein>
    <submittedName>
        <fullName evidence="2">Uncharacterized protein</fullName>
    </submittedName>
</protein>
<reference evidence="2" key="1">
    <citation type="journal article" date="2023" name="Science">
        <title>Genome structures resolve the early diversification of teleost fishes.</title>
        <authorList>
            <person name="Parey E."/>
            <person name="Louis A."/>
            <person name="Montfort J."/>
            <person name="Bouchez O."/>
            <person name="Roques C."/>
            <person name="Iampietro C."/>
            <person name="Lluch J."/>
            <person name="Castinel A."/>
            <person name="Donnadieu C."/>
            <person name="Desvignes T."/>
            <person name="Floi Bucao C."/>
            <person name="Jouanno E."/>
            <person name="Wen M."/>
            <person name="Mejri S."/>
            <person name="Dirks R."/>
            <person name="Jansen H."/>
            <person name="Henkel C."/>
            <person name="Chen W.J."/>
            <person name="Zahm M."/>
            <person name="Cabau C."/>
            <person name="Klopp C."/>
            <person name="Thompson A.W."/>
            <person name="Robinson-Rechavi M."/>
            <person name="Braasch I."/>
            <person name="Lecointre G."/>
            <person name="Bobe J."/>
            <person name="Postlethwait J.H."/>
            <person name="Berthelot C."/>
            <person name="Roest Crollius H."/>
            <person name="Guiguen Y."/>
        </authorList>
    </citation>
    <scope>NUCLEOTIDE SEQUENCE</scope>
    <source>
        <strain evidence="2">NC1722</strain>
    </source>
</reference>
<comment type="caution">
    <text evidence="2">The sequence shown here is derived from an EMBL/GenBank/DDBJ whole genome shotgun (WGS) entry which is preliminary data.</text>
</comment>
<keyword evidence="3" id="KW-1185">Reference proteome</keyword>
<evidence type="ECO:0000313" key="3">
    <source>
        <dbReference type="Proteomes" id="UP001221898"/>
    </source>
</evidence>